<dbReference type="NCBIfam" id="TIGR00735">
    <property type="entry name" value="hisF"/>
    <property type="match status" value="1"/>
</dbReference>
<evidence type="ECO:0000256" key="9">
    <source>
        <dbReference type="ARBA" id="ARBA00025475"/>
    </source>
</evidence>
<evidence type="ECO:0000256" key="5">
    <source>
        <dbReference type="ARBA" id="ARBA00022490"/>
    </source>
</evidence>
<feature type="active site" evidence="11">
    <location>
        <position position="130"/>
    </location>
</feature>
<evidence type="ECO:0000256" key="7">
    <source>
        <dbReference type="ARBA" id="ARBA00023102"/>
    </source>
</evidence>
<evidence type="ECO:0000256" key="1">
    <source>
        <dbReference type="ARBA" id="ARBA00004496"/>
    </source>
</evidence>
<evidence type="ECO:0000256" key="2">
    <source>
        <dbReference type="ARBA" id="ARBA00005091"/>
    </source>
</evidence>
<dbReference type="AlphaFoldDB" id="A0A1Q2L2A8"/>
<keyword evidence="7 11" id="KW-0368">Histidine biosynthesis</keyword>
<evidence type="ECO:0000313" key="13">
    <source>
        <dbReference type="EMBL" id="AQQ54504.1"/>
    </source>
</evidence>
<organism evidence="13 14">
    <name type="scientific">Planococcus lenghuensis</name>
    <dbReference type="NCBI Taxonomy" id="2213202"/>
    <lineage>
        <taxon>Bacteria</taxon>
        <taxon>Bacillati</taxon>
        <taxon>Bacillota</taxon>
        <taxon>Bacilli</taxon>
        <taxon>Bacillales</taxon>
        <taxon>Caryophanaceae</taxon>
        <taxon>Planococcus</taxon>
    </lineage>
</organism>
<dbReference type="Proteomes" id="UP000188184">
    <property type="component" value="Chromosome"/>
</dbReference>
<comment type="pathway">
    <text evidence="2 11">Amino-acid biosynthesis; L-histidine biosynthesis; L-histidine from 5-phospho-alpha-D-ribose 1-diphosphate: step 5/9.</text>
</comment>
<dbReference type="GO" id="GO:0016829">
    <property type="term" value="F:lyase activity"/>
    <property type="evidence" value="ECO:0007669"/>
    <property type="project" value="UniProtKB-KW"/>
</dbReference>
<feature type="active site" evidence="11">
    <location>
        <position position="11"/>
    </location>
</feature>
<keyword evidence="5 11" id="KW-0963">Cytoplasm</keyword>
<dbReference type="HAMAP" id="MF_01013">
    <property type="entry name" value="HisF"/>
    <property type="match status" value="1"/>
</dbReference>
<evidence type="ECO:0000256" key="4">
    <source>
        <dbReference type="ARBA" id="ARBA00011152"/>
    </source>
</evidence>
<evidence type="ECO:0000256" key="8">
    <source>
        <dbReference type="ARBA" id="ARBA00023239"/>
    </source>
</evidence>
<comment type="subcellular location">
    <subcellularLocation>
        <location evidence="1 11">Cytoplasm</location>
    </subcellularLocation>
</comment>
<comment type="function">
    <text evidence="9 11">IGPS catalyzes the conversion of PRFAR and glutamine to IGP, AICAR and glutamate. The HisF subunit catalyzes the cyclization activity that produces IGP and AICAR from PRFAR using the ammonia provided by the HisH subunit.</text>
</comment>
<dbReference type="EMBL" id="CP019640">
    <property type="protein sequence ID" value="AQQ54504.1"/>
    <property type="molecule type" value="Genomic_DNA"/>
</dbReference>
<comment type="similarity">
    <text evidence="3 11 12">Belongs to the HisA/HisF family.</text>
</comment>
<dbReference type="FunFam" id="3.20.20.70:FF:000006">
    <property type="entry name" value="Imidazole glycerol phosphate synthase subunit HisF"/>
    <property type="match status" value="1"/>
</dbReference>
<dbReference type="CDD" id="cd04731">
    <property type="entry name" value="HisF"/>
    <property type="match status" value="1"/>
</dbReference>
<comment type="catalytic activity">
    <reaction evidence="10 11">
        <text>5-[(5-phospho-1-deoxy-D-ribulos-1-ylimino)methylamino]-1-(5-phospho-beta-D-ribosyl)imidazole-4-carboxamide + L-glutamine = D-erythro-1-(imidazol-4-yl)glycerol 3-phosphate + 5-amino-1-(5-phospho-beta-D-ribosyl)imidazole-4-carboxamide + L-glutamate + H(+)</text>
        <dbReference type="Rhea" id="RHEA:24793"/>
        <dbReference type="ChEBI" id="CHEBI:15378"/>
        <dbReference type="ChEBI" id="CHEBI:29985"/>
        <dbReference type="ChEBI" id="CHEBI:58278"/>
        <dbReference type="ChEBI" id="CHEBI:58359"/>
        <dbReference type="ChEBI" id="CHEBI:58475"/>
        <dbReference type="ChEBI" id="CHEBI:58525"/>
        <dbReference type="EC" id="4.3.2.10"/>
    </reaction>
</comment>
<dbReference type="PANTHER" id="PTHR21235:SF2">
    <property type="entry name" value="IMIDAZOLE GLYCEROL PHOSPHATE SYNTHASE HISHF"/>
    <property type="match status" value="1"/>
</dbReference>
<keyword evidence="14" id="KW-1185">Reference proteome</keyword>
<evidence type="ECO:0000256" key="12">
    <source>
        <dbReference type="RuleBase" id="RU003657"/>
    </source>
</evidence>
<dbReference type="OrthoDB" id="9781903at2"/>
<dbReference type="InterPro" id="IPR011060">
    <property type="entry name" value="RibuloseP-bd_barrel"/>
</dbReference>
<dbReference type="Gene3D" id="3.20.20.70">
    <property type="entry name" value="Aldolase class I"/>
    <property type="match status" value="1"/>
</dbReference>
<keyword evidence="6 11" id="KW-0028">Amino-acid biosynthesis</keyword>
<protein>
    <recommendedName>
        <fullName evidence="11">Imidazole glycerol phosphate synthase subunit HisF</fullName>
        <ecNumber evidence="11">4.3.2.10</ecNumber>
    </recommendedName>
    <alternativeName>
        <fullName evidence="11">IGP synthase cyclase subunit</fullName>
    </alternativeName>
    <alternativeName>
        <fullName evidence="11">IGP synthase subunit HisF</fullName>
    </alternativeName>
    <alternativeName>
        <fullName evidence="11">ImGP synthase subunit HisF</fullName>
        <shortName evidence="11">IGPS subunit HisF</shortName>
    </alternativeName>
</protein>
<name>A0A1Q2L2A8_9BACL</name>
<accession>A0A1Q2L2A8</accession>
<reference evidence="13 14" key="1">
    <citation type="submission" date="2017-02" db="EMBL/GenBank/DDBJ databases">
        <title>The complete genomic sequence of a novel cold adapted crude oil-degrading bacterium Planococcus qaidamina Y42.</title>
        <authorList>
            <person name="Yang R."/>
        </authorList>
    </citation>
    <scope>NUCLEOTIDE SEQUENCE [LARGE SCALE GENOMIC DNA]</scope>
    <source>
        <strain evidence="13 14">Y42</strain>
    </source>
</reference>
<dbReference type="SUPFAM" id="SSF51366">
    <property type="entry name" value="Ribulose-phoshate binding barrel"/>
    <property type="match status" value="1"/>
</dbReference>
<evidence type="ECO:0000256" key="10">
    <source>
        <dbReference type="ARBA" id="ARBA00047838"/>
    </source>
</evidence>
<dbReference type="GO" id="GO:0005737">
    <property type="term" value="C:cytoplasm"/>
    <property type="evidence" value="ECO:0007669"/>
    <property type="project" value="UniProtKB-SubCell"/>
</dbReference>
<dbReference type="UniPathway" id="UPA00031">
    <property type="reaction ID" value="UER00010"/>
</dbReference>
<dbReference type="PANTHER" id="PTHR21235">
    <property type="entry name" value="IMIDAZOLE GLYCEROL PHOSPHATE SYNTHASE SUBUNIT HISF/H IGP SYNTHASE SUBUNIT HISF/H"/>
    <property type="match status" value="1"/>
</dbReference>
<dbReference type="EC" id="4.3.2.10" evidence="11"/>
<comment type="subunit">
    <text evidence="4 11">Heterodimer of HisH and HisF.</text>
</comment>
<dbReference type="InterPro" id="IPR013785">
    <property type="entry name" value="Aldolase_TIM"/>
</dbReference>
<evidence type="ECO:0000256" key="11">
    <source>
        <dbReference type="HAMAP-Rule" id="MF_01013"/>
    </source>
</evidence>
<dbReference type="GO" id="GO:0000105">
    <property type="term" value="P:L-histidine biosynthetic process"/>
    <property type="evidence" value="ECO:0007669"/>
    <property type="project" value="UniProtKB-UniRule"/>
</dbReference>
<dbReference type="GO" id="GO:0000107">
    <property type="term" value="F:imidazoleglycerol-phosphate synthase activity"/>
    <property type="evidence" value="ECO:0007669"/>
    <property type="project" value="UniProtKB-UniRule"/>
</dbReference>
<dbReference type="KEGG" id="pmar:B0X71_16280"/>
<dbReference type="Pfam" id="PF00977">
    <property type="entry name" value="His_biosynth"/>
    <property type="match status" value="1"/>
</dbReference>
<evidence type="ECO:0000256" key="6">
    <source>
        <dbReference type="ARBA" id="ARBA00022605"/>
    </source>
</evidence>
<keyword evidence="8 11" id="KW-0456">Lyase</keyword>
<dbReference type="InterPro" id="IPR006062">
    <property type="entry name" value="His_biosynth"/>
</dbReference>
<evidence type="ECO:0000256" key="3">
    <source>
        <dbReference type="ARBA" id="ARBA00009667"/>
    </source>
</evidence>
<dbReference type="InterPro" id="IPR004651">
    <property type="entry name" value="HisF"/>
</dbReference>
<dbReference type="InterPro" id="IPR050064">
    <property type="entry name" value="IGPS_HisA/HisF"/>
</dbReference>
<proteinExistence type="inferred from homology"/>
<evidence type="ECO:0000313" key="14">
    <source>
        <dbReference type="Proteomes" id="UP000188184"/>
    </source>
</evidence>
<sequence length="254" mass="27862">MIKKRIIPCLDVKDGRVVKGIQFKGLRDVGDPVELAKRYNEEGADELIFLDVSATERGHDLMLEVIQRTAEVLFIPLGIGGGIRTAEDVGRLLNAGADKVSINSAALKRPELIREASERYGSQCIALSVDAKWDEEARDWFCYTHGGRQQTDVRVLDWVEQAEALSAGEILLTSMDTDGMKQGFDHDLLLRVKERVSVPVIASGGAGNAEHFANMFLETDVSAGLAASIFHNKEVTINEVKALSKRNGVAVRET</sequence>
<dbReference type="RefSeq" id="WP_077590398.1">
    <property type="nucleotide sequence ID" value="NZ_CP019640.1"/>
</dbReference>
<gene>
    <name evidence="11" type="primary">hisF</name>
    <name evidence="13" type="ORF">B0X71_16280</name>
</gene>